<dbReference type="GeneID" id="95976680"/>
<comment type="caution">
    <text evidence="3">The sequence shown here is derived from an EMBL/GenBank/DDBJ whole genome shotgun (WGS) entry which is preliminary data.</text>
</comment>
<sequence length="106" mass="11858">MLSSKILSRTSRPAAQWLRQTTSRRMASSLATSEEHAAHGGSIKKWATSLPVEIYPLFFIMGCSLSYGVWSFIRPAREDPTLRLRRSGGFGGHNSAMNWRDQVSTN</sequence>
<keyword evidence="2" id="KW-0812">Transmembrane</keyword>
<dbReference type="Proteomes" id="UP001562354">
    <property type="component" value="Unassembled WGS sequence"/>
</dbReference>
<name>A0ABR3P961_9PEZI</name>
<evidence type="ECO:0000256" key="1">
    <source>
        <dbReference type="SAM" id="MobiDB-lite"/>
    </source>
</evidence>
<protein>
    <submittedName>
        <fullName evidence="3">Uncharacterized protein</fullName>
    </submittedName>
</protein>
<dbReference type="EMBL" id="JBFMKM010000012">
    <property type="protein sequence ID" value="KAL1302602.1"/>
    <property type="molecule type" value="Genomic_DNA"/>
</dbReference>
<keyword evidence="4" id="KW-1185">Reference proteome</keyword>
<feature type="region of interest" description="Disordered" evidence="1">
    <location>
        <begin position="86"/>
        <end position="106"/>
    </location>
</feature>
<evidence type="ECO:0000313" key="4">
    <source>
        <dbReference type="Proteomes" id="UP001562354"/>
    </source>
</evidence>
<proteinExistence type="predicted"/>
<feature type="transmembrane region" description="Helical" evidence="2">
    <location>
        <begin position="54"/>
        <end position="73"/>
    </location>
</feature>
<keyword evidence="2" id="KW-1133">Transmembrane helix</keyword>
<keyword evidence="2" id="KW-0472">Membrane</keyword>
<dbReference type="RefSeq" id="XP_069198878.1">
    <property type="nucleotide sequence ID" value="XM_069342377.1"/>
</dbReference>
<dbReference type="InterPro" id="IPR010530">
    <property type="entry name" value="B12D"/>
</dbReference>
<organism evidence="3 4">
    <name type="scientific">Neodothiora populina</name>
    <dbReference type="NCBI Taxonomy" id="2781224"/>
    <lineage>
        <taxon>Eukaryota</taxon>
        <taxon>Fungi</taxon>
        <taxon>Dikarya</taxon>
        <taxon>Ascomycota</taxon>
        <taxon>Pezizomycotina</taxon>
        <taxon>Dothideomycetes</taxon>
        <taxon>Dothideomycetidae</taxon>
        <taxon>Dothideales</taxon>
        <taxon>Dothioraceae</taxon>
        <taxon>Neodothiora</taxon>
    </lineage>
</organism>
<accession>A0ABR3P961</accession>
<dbReference type="Pfam" id="PF06522">
    <property type="entry name" value="B12D"/>
    <property type="match status" value="1"/>
</dbReference>
<evidence type="ECO:0000256" key="2">
    <source>
        <dbReference type="SAM" id="Phobius"/>
    </source>
</evidence>
<reference evidence="3 4" key="1">
    <citation type="submission" date="2024-07" db="EMBL/GenBank/DDBJ databases">
        <title>Draft sequence of the Neodothiora populina.</title>
        <authorList>
            <person name="Drown D.D."/>
            <person name="Schuette U.S."/>
            <person name="Buechlein A.B."/>
            <person name="Rusch D.R."/>
            <person name="Winton L.W."/>
            <person name="Adams G.A."/>
        </authorList>
    </citation>
    <scope>NUCLEOTIDE SEQUENCE [LARGE SCALE GENOMIC DNA]</scope>
    <source>
        <strain evidence="3 4">CPC 39397</strain>
    </source>
</reference>
<gene>
    <name evidence="3" type="ORF">AAFC00_002978</name>
</gene>
<evidence type="ECO:0000313" key="3">
    <source>
        <dbReference type="EMBL" id="KAL1302602.1"/>
    </source>
</evidence>
<feature type="compositionally biased region" description="Polar residues" evidence="1">
    <location>
        <begin position="95"/>
        <end position="106"/>
    </location>
</feature>